<dbReference type="AlphaFoldDB" id="A0A0C2WJF1"/>
<keyword evidence="3" id="KW-0862">Zinc</keyword>
<reference evidence="6 7" key="1">
    <citation type="submission" date="2014-04" db="EMBL/GenBank/DDBJ databases">
        <authorList>
            <consortium name="DOE Joint Genome Institute"/>
            <person name="Kuo A."/>
            <person name="Zuccaro A."/>
            <person name="Kohler A."/>
            <person name="Nagy L.G."/>
            <person name="Floudas D."/>
            <person name="Copeland A."/>
            <person name="Barry K.W."/>
            <person name="Cichocki N."/>
            <person name="Veneault-Fourrey C."/>
            <person name="LaButti K."/>
            <person name="Lindquist E.A."/>
            <person name="Lipzen A."/>
            <person name="Lundell T."/>
            <person name="Morin E."/>
            <person name="Murat C."/>
            <person name="Sun H."/>
            <person name="Tunlid A."/>
            <person name="Henrissat B."/>
            <person name="Grigoriev I.V."/>
            <person name="Hibbett D.S."/>
            <person name="Martin F."/>
            <person name="Nordberg H.P."/>
            <person name="Cantor M.N."/>
            <person name="Hua S.X."/>
        </authorList>
    </citation>
    <scope>NUCLEOTIDE SEQUENCE [LARGE SCALE GENOMIC DNA]</scope>
    <source>
        <strain evidence="6 7">MAFF 305830</strain>
    </source>
</reference>
<dbReference type="Pfam" id="PF14737">
    <property type="entry name" value="DUF4470"/>
    <property type="match status" value="1"/>
</dbReference>
<evidence type="ECO:0000313" key="7">
    <source>
        <dbReference type="Proteomes" id="UP000054097"/>
    </source>
</evidence>
<dbReference type="Proteomes" id="UP000054097">
    <property type="component" value="Unassembled WGS sequence"/>
</dbReference>
<dbReference type="Pfam" id="PF01753">
    <property type="entry name" value="zf-MYND"/>
    <property type="match status" value="1"/>
</dbReference>
<evidence type="ECO:0000256" key="2">
    <source>
        <dbReference type="ARBA" id="ARBA00022771"/>
    </source>
</evidence>
<feature type="domain" description="MYND-type" evidence="5">
    <location>
        <begin position="3"/>
        <end position="47"/>
    </location>
</feature>
<keyword evidence="7" id="KW-1185">Reference proteome</keyword>
<dbReference type="Gene3D" id="6.10.140.2220">
    <property type="match status" value="1"/>
</dbReference>
<dbReference type="EMBL" id="KN824306">
    <property type="protein sequence ID" value="KIM26468.1"/>
    <property type="molecule type" value="Genomic_DNA"/>
</dbReference>
<proteinExistence type="predicted"/>
<dbReference type="STRING" id="933852.A0A0C2WJF1"/>
<name>A0A0C2WJF1_SERVB</name>
<keyword evidence="1" id="KW-0479">Metal-binding</keyword>
<dbReference type="HOGENOM" id="CLU_018400_1_0_1"/>
<evidence type="ECO:0000256" key="1">
    <source>
        <dbReference type="ARBA" id="ARBA00022723"/>
    </source>
</evidence>
<reference evidence="7" key="2">
    <citation type="submission" date="2015-01" db="EMBL/GenBank/DDBJ databases">
        <title>Evolutionary Origins and Diversification of the Mycorrhizal Mutualists.</title>
        <authorList>
            <consortium name="DOE Joint Genome Institute"/>
            <consortium name="Mycorrhizal Genomics Consortium"/>
            <person name="Kohler A."/>
            <person name="Kuo A."/>
            <person name="Nagy L.G."/>
            <person name="Floudas D."/>
            <person name="Copeland A."/>
            <person name="Barry K.W."/>
            <person name="Cichocki N."/>
            <person name="Veneault-Fourrey C."/>
            <person name="LaButti K."/>
            <person name="Lindquist E.A."/>
            <person name="Lipzen A."/>
            <person name="Lundell T."/>
            <person name="Morin E."/>
            <person name="Murat C."/>
            <person name="Riley R."/>
            <person name="Ohm R."/>
            <person name="Sun H."/>
            <person name="Tunlid A."/>
            <person name="Henrissat B."/>
            <person name="Grigoriev I.V."/>
            <person name="Hibbett D.S."/>
            <person name="Martin F."/>
        </authorList>
    </citation>
    <scope>NUCLEOTIDE SEQUENCE [LARGE SCALE GENOMIC DNA]</scope>
    <source>
        <strain evidence="7">MAFF 305830</strain>
    </source>
</reference>
<keyword evidence="2 4" id="KW-0863">Zinc-finger</keyword>
<evidence type="ECO:0000313" key="6">
    <source>
        <dbReference type="EMBL" id="KIM26468.1"/>
    </source>
</evidence>
<dbReference type="OrthoDB" id="5282002at2759"/>
<evidence type="ECO:0000256" key="3">
    <source>
        <dbReference type="ARBA" id="ARBA00022833"/>
    </source>
</evidence>
<dbReference type="InterPro" id="IPR027974">
    <property type="entry name" value="DUF4470"/>
</dbReference>
<sequence length="540" mass="61264">MPCANVNPYSRTRCPNTGTRACSACRLVLYCTPDCQKTHWRQHKEDCKHEMNSKDWAPDWIKEKRYPVFSPDETQSLPSLDLSTGIAPVGLGQSLWGNIPAMDLFNLRNNEGLAYQKDLSILFAASGDMRNVLLTINGIPPDYQGNLSVSINDINPLVASRNLLILVTLMGVRDESLAADIALHLWYSAFIPVEYDARIRLATLTTLNTMESTPKGTFMDWSYDNGVQIIAHLSETASAYYASYIQEDQIDANTASDNRLHVLFSPHRIDYYHRCQCKLSPAHRTAMKRYRDWGLVHPFGAANIHFNVPNKTLFNTKGEWLQDDMSCPIDGWDLREVIATGKTHGVTPEDIFGCLYFYLHDQLLILKRKLETLKVTFWFTDVDCHDLAKTSKSPFQDLQFLSPTMRSKVPAHFDRVDVSNTGDDAYIGFAQTLMDWCPRLNKSNPFSTLLSYSMNWTYDGGKGNPDQDQKEMARIIKRFQQENNVIRLNLASSSPAAMYDNSGAYDEYLRARYVPETVNRLGVQMKLTHSIVPPVSKIAP</sequence>
<evidence type="ECO:0000256" key="4">
    <source>
        <dbReference type="PROSITE-ProRule" id="PRU00134"/>
    </source>
</evidence>
<evidence type="ECO:0000259" key="5">
    <source>
        <dbReference type="PROSITE" id="PS50865"/>
    </source>
</evidence>
<gene>
    <name evidence="6" type="ORF">M408DRAFT_72721</name>
</gene>
<dbReference type="InterPro" id="IPR002893">
    <property type="entry name" value="Znf_MYND"/>
</dbReference>
<dbReference type="PROSITE" id="PS50865">
    <property type="entry name" value="ZF_MYND_2"/>
    <property type="match status" value="1"/>
</dbReference>
<dbReference type="GO" id="GO:0008270">
    <property type="term" value="F:zinc ion binding"/>
    <property type="evidence" value="ECO:0007669"/>
    <property type="project" value="UniProtKB-KW"/>
</dbReference>
<accession>A0A0C2WJF1</accession>
<organism evidence="6 7">
    <name type="scientific">Serendipita vermifera MAFF 305830</name>
    <dbReference type="NCBI Taxonomy" id="933852"/>
    <lineage>
        <taxon>Eukaryota</taxon>
        <taxon>Fungi</taxon>
        <taxon>Dikarya</taxon>
        <taxon>Basidiomycota</taxon>
        <taxon>Agaricomycotina</taxon>
        <taxon>Agaricomycetes</taxon>
        <taxon>Sebacinales</taxon>
        <taxon>Serendipitaceae</taxon>
        <taxon>Serendipita</taxon>
    </lineage>
</organism>
<protein>
    <recommendedName>
        <fullName evidence="5">MYND-type domain-containing protein</fullName>
    </recommendedName>
</protein>
<dbReference type="SUPFAM" id="SSF144232">
    <property type="entry name" value="HIT/MYND zinc finger-like"/>
    <property type="match status" value="1"/>
</dbReference>